<keyword evidence="2" id="KW-1185">Reference proteome</keyword>
<dbReference type="Proteomes" id="UP001523262">
    <property type="component" value="Unassembled WGS sequence"/>
</dbReference>
<evidence type="ECO:0000313" key="2">
    <source>
        <dbReference type="Proteomes" id="UP001523262"/>
    </source>
</evidence>
<reference evidence="1 2" key="1">
    <citation type="submission" date="2022-06" db="EMBL/GenBank/DDBJ databases">
        <authorList>
            <person name="Jeon C.O."/>
        </authorList>
    </citation>
    <scope>NUCLEOTIDE SEQUENCE [LARGE SCALE GENOMIC DNA]</scope>
    <source>
        <strain evidence="1 2">KCTC 13943</strain>
    </source>
</reference>
<comment type="caution">
    <text evidence="1">The sequence shown here is derived from an EMBL/GenBank/DDBJ whole genome shotgun (WGS) entry which is preliminary data.</text>
</comment>
<protein>
    <submittedName>
        <fullName evidence="1">Uncharacterized protein</fullName>
    </submittedName>
</protein>
<gene>
    <name evidence="1" type="ORF">NDK43_26400</name>
</gene>
<evidence type="ECO:0000313" key="1">
    <source>
        <dbReference type="EMBL" id="MCM2535240.1"/>
    </source>
</evidence>
<organism evidence="1 2">
    <name type="scientific">Neobacillus pocheonensis</name>
    <dbReference type="NCBI Taxonomy" id="363869"/>
    <lineage>
        <taxon>Bacteria</taxon>
        <taxon>Bacillati</taxon>
        <taxon>Bacillota</taxon>
        <taxon>Bacilli</taxon>
        <taxon>Bacillales</taxon>
        <taxon>Bacillaceae</taxon>
        <taxon>Neobacillus</taxon>
    </lineage>
</organism>
<name>A0ABT0WI12_9BACI</name>
<dbReference type="EMBL" id="JAMQCR010000002">
    <property type="protein sequence ID" value="MCM2535240.1"/>
    <property type="molecule type" value="Genomic_DNA"/>
</dbReference>
<proteinExistence type="predicted"/>
<sequence length="136" mass="14963">MENQKNISNNKKDFSDKKNNKILELENQVAYGLWIQSIGNIIELTGLSGLLKIEDDSNTIGEQNILTGVWIKTIGQILEAISFSSQIRETDKIKLLEEQKIAIAGDLLVSLGSAIDVIGGLQVLEEETGKISRLVP</sequence>
<accession>A0ABT0WI12</accession>